<dbReference type="InterPro" id="IPR000073">
    <property type="entry name" value="AB_hydrolase_1"/>
</dbReference>
<dbReference type="PANTHER" id="PTHR33428">
    <property type="entry name" value="CHLOROPHYLLASE-2, CHLOROPLASTIC"/>
    <property type="match status" value="1"/>
</dbReference>
<keyword evidence="4" id="KW-1185">Reference proteome</keyword>
<feature type="signal peptide" evidence="1">
    <location>
        <begin position="1"/>
        <end position="26"/>
    </location>
</feature>
<keyword evidence="1" id="KW-0732">Signal</keyword>
<dbReference type="Gene3D" id="3.40.50.1820">
    <property type="entry name" value="alpha/beta hydrolase"/>
    <property type="match status" value="1"/>
</dbReference>
<feature type="domain" description="AB hydrolase-1" evidence="2">
    <location>
        <begin position="77"/>
        <end position="184"/>
    </location>
</feature>
<name>A0ABU9C7W0_9BURK</name>
<evidence type="ECO:0000313" key="3">
    <source>
        <dbReference type="EMBL" id="MEK8047918.1"/>
    </source>
</evidence>
<evidence type="ECO:0000259" key="2">
    <source>
        <dbReference type="Pfam" id="PF00561"/>
    </source>
</evidence>
<protein>
    <submittedName>
        <fullName evidence="3">Alpha/beta fold hydrolase</fullName>
    </submittedName>
</protein>
<reference evidence="3 4" key="1">
    <citation type="submission" date="2024-04" db="EMBL/GenBank/DDBJ databases">
        <title>Novel species of the genus Ideonella isolated from streams.</title>
        <authorList>
            <person name="Lu H."/>
        </authorList>
    </citation>
    <scope>NUCLEOTIDE SEQUENCE [LARGE SCALE GENOMIC DNA]</scope>
    <source>
        <strain evidence="3 4">LYT19W</strain>
    </source>
</reference>
<evidence type="ECO:0000313" key="4">
    <source>
        <dbReference type="Proteomes" id="UP001379945"/>
    </source>
</evidence>
<organism evidence="3 4">
    <name type="scientific">Ideonella margarita</name>
    <dbReference type="NCBI Taxonomy" id="2984191"/>
    <lineage>
        <taxon>Bacteria</taxon>
        <taxon>Pseudomonadati</taxon>
        <taxon>Pseudomonadota</taxon>
        <taxon>Betaproteobacteria</taxon>
        <taxon>Burkholderiales</taxon>
        <taxon>Sphaerotilaceae</taxon>
        <taxon>Ideonella</taxon>
    </lineage>
</organism>
<keyword evidence="3" id="KW-0378">Hydrolase</keyword>
<sequence>MTFRIRRLTVVISLAGFALQPVMSGAASHDESQAPSVERLTLQDTTRQRAVPLAVYRPAAGSACLPRGDCPVAFISPGYGGSADGYGFLARALNRAGYLVVGVQMELPGDTPIPTTGDVQVVRAPFWRQGADTLGFLLKTLPQTWPAYQWQQVVLIGHSNGGDISAWFAREHPAQVSALITLDHRRFPLPRTATPRTLTLRSADQVADAGVLPSATELPASHTCVVPLPGALHNDMHDGGPQALRHNIEAVVLGFLQQNVCPKAHP</sequence>
<dbReference type="SUPFAM" id="SSF53474">
    <property type="entry name" value="alpha/beta-Hydrolases"/>
    <property type="match status" value="1"/>
</dbReference>
<evidence type="ECO:0000256" key="1">
    <source>
        <dbReference type="SAM" id="SignalP"/>
    </source>
</evidence>
<accession>A0ABU9C7W0</accession>
<dbReference type="GO" id="GO:0016787">
    <property type="term" value="F:hydrolase activity"/>
    <property type="evidence" value="ECO:0007669"/>
    <property type="project" value="UniProtKB-KW"/>
</dbReference>
<dbReference type="Pfam" id="PF00561">
    <property type="entry name" value="Abhydrolase_1"/>
    <property type="match status" value="1"/>
</dbReference>
<gene>
    <name evidence="3" type="ORF">AACH00_16280</name>
</gene>
<dbReference type="PANTHER" id="PTHR33428:SF14">
    <property type="entry name" value="CARBOXYLESTERASE TYPE B DOMAIN-CONTAINING PROTEIN"/>
    <property type="match status" value="1"/>
</dbReference>
<dbReference type="EMBL" id="JBBUTI010000012">
    <property type="protein sequence ID" value="MEK8047918.1"/>
    <property type="molecule type" value="Genomic_DNA"/>
</dbReference>
<proteinExistence type="predicted"/>
<dbReference type="InterPro" id="IPR029058">
    <property type="entry name" value="AB_hydrolase_fold"/>
</dbReference>
<dbReference type="Proteomes" id="UP001379945">
    <property type="component" value="Unassembled WGS sequence"/>
</dbReference>
<dbReference type="RefSeq" id="WP_341400229.1">
    <property type="nucleotide sequence ID" value="NZ_JBBUTI010000012.1"/>
</dbReference>
<comment type="caution">
    <text evidence="3">The sequence shown here is derived from an EMBL/GenBank/DDBJ whole genome shotgun (WGS) entry which is preliminary data.</text>
</comment>
<feature type="chain" id="PRO_5045137871" evidence="1">
    <location>
        <begin position="27"/>
        <end position="266"/>
    </location>
</feature>